<evidence type="ECO:0000313" key="9">
    <source>
        <dbReference type="Proteomes" id="UP001629113"/>
    </source>
</evidence>
<feature type="transmembrane region" description="Helical" evidence="7">
    <location>
        <begin position="363"/>
        <end position="383"/>
    </location>
</feature>
<evidence type="ECO:0000313" key="8">
    <source>
        <dbReference type="EMBL" id="KAL3420181.1"/>
    </source>
</evidence>
<keyword evidence="3" id="KW-0813">Transport</keyword>
<feature type="transmembrane region" description="Helical" evidence="7">
    <location>
        <begin position="403"/>
        <end position="430"/>
    </location>
</feature>
<dbReference type="PROSITE" id="PS50283">
    <property type="entry name" value="NA_SOLUT_SYMP_3"/>
    <property type="match status" value="1"/>
</dbReference>
<dbReference type="PANTHER" id="PTHR48086:SF10">
    <property type="entry name" value="AGR155CP"/>
    <property type="match status" value="1"/>
</dbReference>
<comment type="subcellular location">
    <subcellularLocation>
        <location evidence="1">Membrane</location>
        <topology evidence="1">Multi-pass membrane protein</topology>
    </subcellularLocation>
</comment>
<evidence type="ECO:0000256" key="6">
    <source>
        <dbReference type="ARBA" id="ARBA00023136"/>
    </source>
</evidence>
<name>A0ABR4PA31_9HELO</name>
<dbReference type="Proteomes" id="UP001629113">
    <property type="component" value="Unassembled WGS sequence"/>
</dbReference>
<accession>A0ABR4PA31</accession>
<organism evidence="8 9">
    <name type="scientific">Phlyctema vagabunda</name>
    <dbReference type="NCBI Taxonomy" id="108571"/>
    <lineage>
        <taxon>Eukaryota</taxon>
        <taxon>Fungi</taxon>
        <taxon>Dikarya</taxon>
        <taxon>Ascomycota</taxon>
        <taxon>Pezizomycotina</taxon>
        <taxon>Leotiomycetes</taxon>
        <taxon>Helotiales</taxon>
        <taxon>Dermateaceae</taxon>
        <taxon>Phlyctema</taxon>
    </lineage>
</organism>
<sequence length="485" mass="52622">MLIPALCFVIALGSGILFSYPQLATITGVQGVVVYAITTSAPLLIFAYLGPIIRAKCPSGFVLTEWTRQRYGLITALYLSFLTLVTMFLYMVAELSALQQIMTALTGMNGLPMVVVQCSVTTIYTSLGGFKISFVTDIIQGAMVIGLIIIATITVGVETEIDRSLIDSSGYLNSSLLGWQLVYILPVAVLTNDFFLSNFWIRTFASKTDKDLWIGVSIAAVVVLIILTLVGSTGLIATWSGAFDPNNPDQDGSIAFFYLLKKLPAWTVGIILVMVVSLSTAAFDSFQSAMVSTASNDLFRNRISIWWIRAAVVAIIFPVVVIALKAPSVLQIYLISDLVSASSIPVLVLGLSDRFYWWRGFEVVVGGLGGLLTVFIFGTIYFGNALDGAKLLLLEQGLYGNDWSAFGAFVAAPVGGLLWGFGALCLRLAYRVVEARVKGRRFDALDRPDYLDHRVAGAPEYATSDEVNNDSHADVVVVNHKGKFF</sequence>
<feature type="transmembrane region" description="Helical" evidence="7">
    <location>
        <begin position="134"/>
        <end position="157"/>
    </location>
</feature>
<feature type="transmembrane region" description="Helical" evidence="7">
    <location>
        <begin position="330"/>
        <end position="351"/>
    </location>
</feature>
<dbReference type="EMBL" id="JBFCZG010000007">
    <property type="protein sequence ID" value="KAL3420181.1"/>
    <property type="molecule type" value="Genomic_DNA"/>
</dbReference>
<keyword evidence="6 7" id="KW-0472">Membrane</keyword>
<dbReference type="PANTHER" id="PTHR48086">
    <property type="entry name" value="SODIUM/PROLINE SYMPORTER-RELATED"/>
    <property type="match status" value="1"/>
</dbReference>
<evidence type="ECO:0000256" key="7">
    <source>
        <dbReference type="SAM" id="Phobius"/>
    </source>
</evidence>
<keyword evidence="4 7" id="KW-0812">Transmembrane</keyword>
<proteinExistence type="inferred from homology"/>
<evidence type="ECO:0000256" key="2">
    <source>
        <dbReference type="ARBA" id="ARBA00006434"/>
    </source>
</evidence>
<feature type="transmembrane region" description="Helical" evidence="7">
    <location>
        <begin position="29"/>
        <end position="50"/>
    </location>
</feature>
<feature type="transmembrane region" description="Helical" evidence="7">
    <location>
        <begin position="71"/>
        <end position="93"/>
    </location>
</feature>
<comment type="similarity">
    <text evidence="2">Belongs to the sodium:solute symporter (SSF) (TC 2.A.21) family.</text>
</comment>
<feature type="transmembrane region" description="Helical" evidence="7">
    <location>
        <begin position="212"/>
        <end position="243"/>
    </location>
</feature>
<evidence type="ECO:0000256" key="3">
    <source>
        <dbReference type="ARBA" id="ARBA00022448"/>
    </source>
</evidence>
<keyword evidence="5 7" id="KW-1133">Transmembrane helix</keyword>
<dbReference type="Gene3D" id="1.20.1730.10">
    <property type="entry name" value="Sodium/glucose cotransporter"/>
    <property type="match status" value="1"/>
</dbReference>
<feature type="transmembrane region" description="Helical" evidence="7">
    <location>
        <begin position="105"/>
        <end position="127"/>
    </location>
</feature>
<evidence type="ECO:0000256" key="1">
    <source>
        <dbReference type="ARBA" id="ARBA00004141"/>
    </source>
</evidence>
<gene>
    <name evidence="8" type="ORF">PVAG01_08680</name>
</gene>
<feature type="transmembrane region" description="Helical" evidence="7">
    <location>
        <begin position="304"/>
        <end position="324"/>
    </location>
</feature>
<protein>
    <recommendedName>
        <fullName evidence="10">Urea transporter</fullName>
    </recommendedName>
</protein>
<dbReference type="InterPro" id="IPR038377">
    <property type="entry name" value="Na/Glc_symporter_sf"/>
</dbReference>
<reference evidence="8 9" key="1">
    <citation type="submission" date="2024-06" db="EMBL/GenBank/DDBJ databases">
        <title>Complete genome of Phlyctema vagabunda strain 19-DSS-EL-015.</title>
        <authorList>
            <person name="Fiorenzani C."/>
        </authorList>
    </citation>
    <scope>NUCLEOTIDE SEQUENCE [LARGE SCALE GENOMIC DNA]</scope>
    <source>
        <strain evidence="8 9">19-DSS-EL-015</strain>
    </source>
</reference>
<dbReference type="InterPro" id="IPR001734">
    <property type="entry name" value="Na/solute_symporter"/>
</dbReference>
<keyword evidence="9" id="KW-1185">Reference proteome</keyword>
<comment type="caution">
    <text evidence="8">The sequence shown here is derived from an EMBL/GenBank/DDBJ whole genome shotgun (WGS) entry which is preliminary data.</text>
</comment>
<dbReference type="InterPro" id="IPR050277">
    <property type="entry name" value="Sodium:Solute_Symporter"/>
</dbReference>
<evidence type="ECO:0008006" key="10">
    <source>
        <dbReference type="Google" id="ProtNLM"/>
    </source>
</evidence>
<feature type="transmembrane region" description="Helical" evidence="7">
    <location>
        <begin position="263"/>
        <end position="283"/>
    </location>
</feature>
<evidence type="ECO:0000256" key="5">
    <source>
        <dbReference type="ARBA" id="ARBA00022989"/>
    </source>
</evidence>
<feature type="transmembrane region" description="Helical" evidence="7">
    <location>
        <begin position="177"/>
        <end position="200"/>
    </location>
</feature>
<evidence type="ECO:0000256" key="4">
    <source>
        <dbReference type="ARBA" id="ARBA00022692"/>
    </source>
</evidence>